<evidence type="ECO:0000256" key="1">
    <source>
        <dbReference type="SAM" id="SignalP"/>
    </source>
</evidence>
<feature type="chain" id="PRO_5011711250" description="TAXI family TRAP transporter solute-binding subunit" evidence="1">
    <location>
        <begin position="23"/>
        <end position="315"/>
    </location>
</feature>
<dbReference type="PANTHER" id="PTHR42941">
    <property type="entry name" value="SLL1037 PROTEIN"/>
    <property type="match status" value="1"/>
</dbReference>
<reference evidence="3" key="1">
    <citation type="submission" date="2016-10" db="EMBL/GenBank/DDBJ databases">
        <authorList>
            <person name="Varghese N."/>
            <person name="Submissions S."/>
        </authorList>
    </citation>
    <scope>NUCLEOTIDE SEQUENCE [LARGE SCALE GENOMIC DNA]</scope>
    <source>
        <strain evidence="3">DSM 26894</strain>
    </source>
</reference>
<feature type="signal peptide" evidence="1">
    <location>
        <begin position="1"/>
        <end position="22"/>
    </location>
</feature>
<sequence>MRLLTSLATAAFALLVAQAASAQTVALGTTKGGSTGQVGTAIANIATTAGEIRVIPQETANTAQYIPMVDQGRIEFGIANYPQTAFAITGTGLSEGKPSEHLQIVATLMDFKSGMLVLKASGIESTADLAGHKVPRFPDNSLGDFVIRAVLATADLTYDDVEEVPMANFPSMFQGLKDGTLDTSIATIGSAAVMDIAAAAGEVKFLSFDEADDAEQLDSVLPGTLVYDVTGSEQPGVEGETKIFGYPYLLFANDETPAEVVTAMIKALYEGKDALLATSPMWDTFYPDTMARATGLPYHPAAAAFYEEKGLLPEG</sequence>
<proteinExistence type="predicted"/>
<protein>
    <recommendedName>
        <fullName evidence="4">TAXI family TRAP transporter solute-binding subunit</fullName>
    </recommendedName>
</protein>
<name>A0A1I6QWC2_9RHOB</name>
<dbReference type="EMBL" id="FOZW01000002">
    <property type="protein sequence ID" value="SFS56759.1"/>
    <property type="molecule type" value="Genomic_DNA"/>
</dbReference>
<dbReference type="Proteomes" id="UP000199392">
    <property type="component" value="Unassembled WGS sequence"/>
</dbReference>
<dbReference type="Gene3D" id="3.40.190.10">
    <property type="entry name" value="Periplasmic binding protein-like II"/>
    <property type="match status" value="2"/>
</dbReference>
<dbReference type="SUPFAM" id="SSF53850">
    <property type="entry name" value="Periplasmic binding protein-like II"/>
    <property type="match status" value="1"/>
</dbReference>
<keyword evidence="1" id="KW-0732">Signal</keyword>
<dbReference type="STRING" id="311180.SAMN04488050_102411"/>
<keyword evidence="3" id="KW-1185">Reference proteome</keyword>
<evidence type="ECO:0008006" key="4">
    <source>
        <dbReference type="Google" id="ProtNLM"/>
    </source>
</evidence>
<accession>A0A1I6QWC2</accession>
<dbReference type="AlphaFoldDB" id="A0A1I6QWC2"/>
<evidence type="ECO:0000313" key="2">
    <source>
        <dbReference type="EMBL" id="SFS56759.1"/>
    </source>
</evidence>
<organism evidence="2 3">
    <name type="scientific">Alloyangia pacifica</name>
    <dbReference type="NCBI Taxonomy" id="311180"/>
    <lineage>
        <taxon>Bacteria</taxon>
        <taxon>Pseudomonadati</taxon>
        <taxon>Pseudomonadota</taxon>
        <taxon>Alphaproteobacteria</taxon>
        <taxon>Rhodobacterales</taxon>
        <taxon>Roseobacteraceae</taxon>
        <taxon>Alloyangia</taxon>
    </lineage>
</organism>
<dbReference type="RefSeq" id="WP_092419998.1">
    <property type="nucleotide sequence ID" value="NZ_FNCL01000001.1"/>
</dbReference>
<dbReference type="PANTHER" id="PTHR42941:SF1">
    <property type="entry name" value="SLL1037 PROTEIN"/>
    <property type="match status" value="1"/>
</dbReference>
<gene>
    <name evidence="2" type="ORF">SAMN04488050_102411</name>
</gene>
<dbReference type="InterPro" id="IPR011852">
    <property type="entry name" value="TRAP_TAXI"/>
</dbReference>
<dbReference type="NCBIfam" id="TIGR02122">
    <property type="entry name" value="TRAP_TAXI"/>
    <property type="match status" value="1"/>
</dbReference>
<dbReference type="Pfam" id="PF16868">
    <property type="entry name" value="NMT1_3"/>
    <property type="match status" value="1"/>
</dbReference>
<evidence type="ECO:0000313" key="3">
    <source>
        <dbReference type="Proteomes" id="UP000199392"/>
    </source>
</evidence>
<dbReference type="OrthoDB" id="9776669at2"/>